<keyword evidence="4 6" id="KW-0067">ATP-binding</keyword>
<evidence type="ECO:0000313" key="10">
    <source>
        <dbReference type="Proteomes" id="UP000006238"/>
    </source>
</evidence>
<dbReference type="eggNOG" id="COG0513">
    <property type="taxonomic scope" value="Bacteria"/>
</dbReference>
<dbReference type="InterPro" id="IPR001650">
    <property type="entry name" value="Helicase_C-like"/>
</dbReference>
<dbReference type="SMART" id="SM00487">
    <property type="entry name" value="DEXDc"/>
    <property type="match status" value="1"/>
</dbReference>
<dbReference type="AlphaFoldDB" id="D4RWU2"/>
<evidence type="ECO:0000256" key="4">
    <source>
        <dbReference type="ARBA" id="ARBA00022840"/>
    </source>
</evidence>
<sequence>MDLDNRLVKGLNKQGITKMTGIQEDCFKPALEGKNIIACSGTGTGKTLAFLLPVIMKNIDNKELYAVVITPSKELCIQICSQINQLSNNSGIPITAAALFSGVNKQRQLQTLKSKPNIVVGTYQRIYELIKEDRKLAAHQVKTLIIDEADKILNKDNIDGITALRKCFMRDIQVMLFSASVTDNTRTLAGQIGADYVNITTGDKITIPTNIEHYYFTVEKRELIETVRKVIKALDTKHCLIFSNSKYDIEEITQKMEFHHYNVKSLHGKLDKNKRRQITDDFRSGKVSYLICSDMAARGLHFDNVDTVINIGLPDKPVDYLHRAGRCGRDGSKAVCASVITENDIPRIKAVQKTFRVNMMPKKLYQGKIVRK</sequence>
<evidence type="ECO:0000256" key="1">
    <source>
        <dbReference type="ARBA" id="ARBA00022741"/>
    </source>
</evidence>
<dbReference type="CDD" id="cd00268">
    <property type="entry name" value="DEADc"/>
    <property type="match status" value="1"/>
</dbReference>
<dbReference type="Pfam" id="PF00271">
    <property type="entry name" value="Helicase_C"/>
    <property type="match status" value="1"/>
</dbReference>
<proteinExistence type="inferred from homology"/>
<dbReference type="GO" id="GO:0005829">
    <property type="term" value="C:cytosol"/>
    <property type="evidence" value="ECO:0007669"/>
    <property type="project" value="TreeGrafter"/>
</dbReference>
<dbReference type="STRING" id="45851.BHV86_06420"/>
<keyword evidence="3 6" id="KW-0347">Helicase</keyword>
<dbReference type="InterPro" id="IPR050079">
    <property type="entry name" value="DEAD_box_RNA_helicase"/>
</dbReference>
<name>D4RWU2_9FIRM</name>
<evidence type="ECO:0000313" key="9">
    <source>
        <dbReference type="EMBL" id="EFF69616.1"/>
    </source>
</evidence>
<dbReference type="PANTHER" id="PTHR47959:SF1">
    <property type="entry name" value="ATP-DEPENDENT RNA HELICASE DBPA"/>
    <property type="match status" value="1"/>
</dbReference>
<comment type="similarity">
    <text evidence="5 6">Belongs to the DEAD box helicase family.</text>
</comment>
<dbReference type="InterPro" id="IPR044742">
    <property type="entry name" value="DEAD/DEAH_RhlB"/>
</dbReference>
<dbReference type="PROSITE" id="PS51192">
    <property type="entry name" value="HELICASE_ATP_BIND_1"/>
    <property type="match status" value="1"/>
</dbReference>
<evidence type="ECO:0000256" key="5">
    <source>
        <dbReference type="ARBA" id="ARBA00038437"/>
    </source>
</evidence>
<dbReference type="SMART" id="SM00490">
    <property type="entry name" value="HELICc"/>
    <property type="match status" value="1"/>
</dbReference>
<feature type="domain" description="Helicase ATP-binding" evidence="7">
    <location>
        <begin position="27"/>
        <end position="199"/>
    </location>
</feature>
<reference evidence="9 10" key="1">
    <citation type="submission" date="2010-02" db="EMBL/GenBank/DDBJ databases">
        <authorList>
            <person name="Weinstock G."/>
            <person name="Sodergren E."/>
            <person name="Clifton S."/>
            <person name="Fulton L."/>
            <person name="Fulton B."/>
            <person name="Courtney L."/>
            <person name="Fronick C."/>
            <person name="Harrison M."/>
            <person name="Strong C."/>
            <person name="Farmer C."/>
            <person name="Delahaunty K."/>
            <person name="Markovic C."/>
            <person name="Hall O."/>
            <person name="Minx P."/>
            <person name="Tomlinson C."/>
            <person name="Mitreva M."/>
            <person name="Nelson J."/>
            <person name="Hou S."/>
            <person name="Wollam A."/>
            <person name="Pepin K.H."/>
            <person name="Johnson M."/>
            <person name="Bhonagiri V."/>
            <person name="Zhang X."/>
            <person name="Suruliraj S."/>
            <person name="Warren W."/>
            <person name="Chinwalla A."/>
            <person name="Mardis E.R."/>
            <person name="Wilson R.K."/>
        </authorList>
    </citation>
    <scope>NUCLEOTIDE SEQUENCE [LARGE SCALE GENOMIC DNA]</scope>
    <source>
        <strain evidence="9 10">DSM 2876</strain>
    </source>
</reference>
<feature type="domain" description="Helicase C-terminal" evidence="8">
    <location>
        <begin position="210"/>
        <end position="370"/>
    </location>
</feature>
<protein>
    <submittedName>
        <fullName evidence="9">DEAD/DEAH box helicase</fullName>
    </submittedName>
</protein>
<dbReference type="Pfam" id="PF00270">
    <property type="entry name" value="DEAD"/>
    <property type="match status" value="1"/>
</dbReference>
<dbReference type="PROSITE" id="PS51194">
    <property type="entry name" value="HELICASE_CTER"/>
    <property type="match status" value="1"/>
</dbReference>
<dbReference type="PANTHER" id="PTHR47959">
    <property type="entry name" value="ATP-DEPENDENT RNA HELICASE RHLE-RELATED"/>
    <property type="match status" value="1"/>
</dbReference>
<organism evidence="9 10">
    <name type="scientific">Eshraghiella crossota DSM 2876</name>
    <dbReference type="NCBI Taxonomy" id="511680"/>
    <lineage>
        <taxon>Bacteria</taxon>
        <taxon>Bacillati</taxon>
        <taxon>Bacillota</taxon>
        <taxon>Clostridia</taxon>
        <taxon>Lachnospirales</taxon>
        <taxon>Lachnospiraceae</taxon>
        <taxon>Eshraghiella</taxon>
    </lineage>
</organism>
<gene>
    <name evidence="9" type="ORF">BUTYVIB_00129</name>
</gene>
<keyword evidence="1 6" id="KW-0547">Nucleotide-binding</keyword>
<dbReference type="RefSeq" id="WP_005600738.1">
    <property type="nucleotide sequence ID" value="NZ_GG663519.1"/>
</dbReference>
<accession>D4RWU2</accession>
<comment type="caution">
    <text evidence="9">The sequence shown here is derived from an EMBL/GenBank/DDBJ whole genome shotgun (WGS) entry which is preliminary data.</text>
</comment>
<dbReference type="PROSITE" id="PS00039">
    <property type="entry name" value="DEAD_ATP_HELICASE"/>
    <property type="match status" value="1"/>
</dbReference>
<dbReference type="InterPro" id="IPR011545">
    <property type="entry name" value="DEAD/DEAH_box_helicase_dom"/>
</dbReference>
<dbReference type="GO" id="GO:0005524">
    <property type="term" value="F:ATP binding"/>
    <property type="evidence" value="ECO:0007669"/>
    <property type="project" value="UniProtKB-KW"/>
</dbReference>
<dbReference type="EMBL" id="ABWN01000017">
    <property type="protein sequence ID" value="EFF69616.1"/>
    <property type="molecule type" value="Genomic_DNA"/>
</dbReference>
<dbReference type="Proteomes" id="UP000006238">
    <property type="component" value="Unassembled WGS sequence"/>
</dbReference>
<dbReference type="GO" id="GO:0003676">
    <property type="term" value="F:nucleic acid binding"/>
    <property type="evidence" value="ECO:0007669"/>
    <property type="project" value="InterPro"/>
</dbReference>
<dbReference type="GO" id="GO:0003724">
    <property type="term" value="F:RNA helicase activity"/>
    <property type="evidence" value="ECO:0007669"/>
    <property type="project" value="UniProtKB-ARBA"/>
</dbReference>
<keyword evidence="2 6" id="KW-0378">Hydrolase</keyword>
<evidence type="ECO:0000256" key="3">
    <source>
        <dbReference type="ARBA" id="ARBA00022806"/>
    </source>
</evidence>
<dbReference type="SUPFAM" id="SSF52540">
    <property type="entry name" value="P-loop containing nucleoside triphosphate hydrolases"/>
    <property type="match status" value="1"/>
</dbReference>
<dbReference type="InterPro" id="IPR027417">
    <property type="entry name" value="P-loop_NTPase"/>
</dbReference>
<dbReference type="InterPro" id="IPR014001">
    <property type="entry name" value="Helicase_ATP-bd"/>
</dbReference>
<dbReference type="InterPro" id="IPR000629">
    <property type="entry name" value="RNA-helicase_DEAD-box_CS"/>
</dbReference>
<dbReference type="HOGENOM" id="CLU_003041_1_3_9"/>
<evidence type="ECO:0000256" key="2">
    <source>
        <dbReference type="ARBA" id="ARBA00022801"/>
    </source>
</evidence>
<evidence type="ECO:0000259" key="8">
    <source>
        <dbReference type="PROSITE" id="PS51194"/>
    </source>
</evidence>
<keyword evidence="10" id="KW-1185">Reference proteome</keyword>
<evidence type="ECO:0000259" key="7">
    <source>
        <dbReference type="PROSITE" id="PS51192"/>
    </source>
</evidence>
<dbReference type="GO" id="GO:0016787">
    <property type="term" value="F:hydrolase activity"/>
    <property type="evidence" value="ECO:0007669"/>
    <property type="project" value="UniProtKB-KW"/>
</dbReference>
<dbReference type="GeneID" id="98918496"/>
<dbReference type="Gene3D" id="3.40.50.300">
    <property type="entry name" value="P-loop containing nucleotide triphosphate hydrolases"/>
    <property type="match status" value="2"/>
</dbReference>
<dbReference type="CDD" id="cd18787">
    <property type="entry name" value="SF2_C_DEAD"/>
    <property type="match status" value="1"/>
</dbReference>
<evidence type="ECO:0000256" key="6">
    <source>
        <dbReference type="RuleBase" id="RU000492"/>
    </source>
</evidence>